<reference evidence="4 5" key="1">
    <citation type="submission" date="2022-10" db="EMBL/GenBank/DDBJ databases">
        <title>The complete genomes of actinobacterial strains from the NBC collection.</title>
        <authorList>
            <person name="Joergensen T.S."/>
            <person name="Alvarez Arevalo M."/>
            <person name="Sterndorff E.B."/>
            <person name="Faurdal D."/>
            <person name="Vuksanovic O."/>
            <person name="Mourched A.-S."/>
            <person name="Charusanti P."/>
            <person name="Shaw S."/>
            <person name="Blin K."/>
            <person name="Weber T."/>
        </authorList>
    </citation>
    <scope>NUCLEOTIDE SEQUENCE [LARGE SCALE GENOMIC DNA]</scope>
    <source>
        <strain evidence="4 5">NBC_00206</strain>
    </source>
</reference>
<feature type="domain" description="DUF7779" evidence="3">
    <location>
        <begin position="762"/>
        <end position="863"/>
    </location>
</feature>
<organism evidence="4 5">
    <name type="scientific">Streptomyces nigra</name>
    <dbReference type="NCBI Taxonomy" id="1827580"/>
    <lineage>
        <taxon>Bacteria</taxon>
        <taxon>Bacillati</taxon>
        <taxon>Actinomycetota</taxon>
        <taxon>Actinomycetes</taxon>
        <taxon>Kitasatosporales</taxon>
        <taxon>Streptomycetaceae</taxon>
        <taxon>Streptomyces</taxon>
    </lineage>
</organism>
<dbReference type="Gene3D" id="3.40.50.300">
    <property type="entry name" value="P-loop containing nucleotide triphosphate hydrolases"/>
    <property type="match status" value="2"/>
</dbReference>
<dbReference type="Proteomes" id="UP001622690">
    <property type="component" value="Chromosome"/>
</dbReference>
<dbReference type="Pfam" id="PF25000">
    <property type="entry name" value="DUF7779"/>
    <property type="match status" value="1"/>
</dbReference>
<evidence type="ECO:0000313" key="5">
    <source>
        <dbReference type="Proteomes" id="UP001622690"/>
    </source>
</evidence>
<dbReference type="InterPro" id="IPR000157">
    <property type="entry name" value="TIR_dom"/>
</dbReference>
<feature type="coiled-coil region" evidence="1">
    <location>
        <begin position="255"/>
        <end position="282"/>
    </location>
</feature>
<gene>
    <name evidence="4" type="primary">fxsT</name>
    <name evidence="4" type="ORF">OHU27_10160</name>
</gene>
<evidence type="ECO:0000259" key="2">
    <source>
        <dbReference type="Pfam" id="PF13676"/>
    </source>
</evidence>
<evidence type="ECO:0000313" key="4">
    <source>
        <dbReference type="EMBL" id="WTO82769.1"/>
    </source>
</evidence>
<dbReference type="EMBL" id="CP108125">
    <property type="protein sequence ID" value="WTO82769.1"/>
    <property type="molecule type" value="Genomic_DNA"/>
</dbReference>
<dbReference type="Pfam" id="PF13424">
    <property type="entry name" value="TPR_12"/>
    <property type="match status" value="2"/>
</dbReference>
<feature type="domain" description="TIR" evidence="2">
    <location>
        <begin position="368"/>
        <end position="487"/>
    </location>
</feature>
<proteinExistence type="predicted"/>
<dbReference type="SUPFAM" id="SSF48452">
    <property type="entry name" value="TPR-like"/>
    <property type="match status" value="2"/>
</dbReference>
<dbReference type="Pfam" id="PF13676">
    <property type="entry name" value="TIR_2"/>
    <property type="match status" value="1"/>
</dbReference>
<dbReference type="InterPro" id="IPR027417">
    <property type="entry name" value="P-loop_NTPase"/>
</dbReference>
<dbReference type="RefSeq" id="WP_406257416.1">
    <property type="nucleotide sequence ID" value="NZ_CP108125.1"/>
</dbReference>
<dbReference type="InterPro" id="IPR056681">
    <property type="entry name" value="DUF7779"/>
</dbReference>
<name>A0ABZ1IUM0_9ACTN</name>
<dbReference type="InterPro" id="IPR011990">
    <property type="entry name" value="TPR-like_helical_dom_sf"/>
</dbReference>
<evidence type="ECO:0000256" key="1">
    <source>
        <dbReference type="SAM" id="Coils"/>
    </source>
</evidence>
<dbReference type="PANTHER" id="PTHR46082">
    <property type="entry name" value="ATP/GTP-BINDING PROTEIN-RELATED"/>
    <property type="match status" value="1"/>
</dbReference>
<dbReference type="Gene3D" id="1.25.40.10">
    <property type="entry name" value="Tetratricopeptide repeat domain"/>
    <property type="match status" value="3"/>
</dbReference>
<protein>
    <submittedName>
        <fullName evidence="4">FxSxx-COOH system tetratricopeptide repeat protein</fullName>
    </submittedName>
</protein>
<dbReference type="PANTHER" id="PTHR46082:SF6">
    <property type="entry name" value="AAA+ ATPASE DOMAIN-CONTAINING PROTEIN-RELATED"/>
    <property type="match status" value="1"/>
</dbReference>
<accession>A0ABZ1IUM0</accession>
<dbReference type="NCBIfam" id="NF040586">
    <property type="entry name" value="FxSxx_TPR"/>
    <property type="match status" value="1"/>
</dbReference>
<dbReference type="Pfam" id="PF13374">
    <property type="entry name" value="TPR_10"/>
    <property type="match status" value="2"/>
</dbReference>
<dbReference type="NCBIfam" id="NF047398">
    <property type="entry name" value="AAA_KGGVGR"/>
    <property type="match status" value="1"/>
</dbReference>
<dbReference type="SUPFAM" id="SSF52540">
    <property type="entry name" value="P-loop containing nucleoside triphosphate hydrolases"/>
    <property type="match status" value="2"/>
</dbReference>
<dbReference type="InterPro" id="IPR053137">
    <property type="entry name" value="NLR-like"/>
</dbReference>
<sequence>MTDENGAGETTGTAAADPAEPAGGKIVTFYSYKGGTGRTMSLANTAWILASGGKRVLVVDWDLDAPGLDRFLHPFLDRDRLRSAPGIIDLFLHFNQTVLEQRRQPESHPEDDWVTAEAAWVDSQARFNHCVIPLDWKFPGGGRLDYVSPGTQNKEYLSAYSQFDWMRFLDHTWHGPVFVRALKHELTQNYDYVLIDSRTGLSDVSDVCTVLLPDALVVAFTPSSQGMDGAHAVAHKIDTLYGYRGIRIIPVPMRVEDANGEADRLEAAREQMRAKFADIVRRHCTLDAQEYWGKVEIPYRPFYAYEELLAPFRDVPGRPTSMLAACERLTEVISDGEVTALPPMDDGERKRVLALYKRPRPLEDTEVRVSFVPEDRTWADWIEFTLKSVGFRVQLLPQGTLEVPERTGTEQAAGPSTRSLAVLSHAYRKFVDARGVRDTAGSLEQAENARGPVAVRVDDVRLSAPFSDRAAADLTRCGADEDAARQVLLNAVEAPTQPLFSPVAASDGGPRFPGAEPAVQSLPIRNPSFTGRERLLEYLRDRLRAGNGTVLLRGMGGVGKTMLALEFAHRYKGDYDVVWHIQADQRNLAVEQYAQLAGPLDVGERKNPTATATGVKEALGLGRPYSRWLLILDNVEHVSDLSDLLVSGKSGHILVTSQRAEGWERYAEITDVGVFEREESVAHLKRRLTECSTEEADEVAAALGDLPLAVEHAAAVLRETGLQTHEYVKLLERQPATDTEGPSPDDRLLDVSKTWRVAIEQLDKNFPPAVQLLKLAAWFSPEPISMDLLQSTQIAQALTGRTGGPGGPGEEFRPRAFDSTEMIARAFQELSRLSLATVDRKSRSLRVHRLVQMSVRLNMTEEEQEATRDAVFRTLVAARPEQDDPEDHNTWERYRIIWPHLGTRWALTTPDYGIRKLIVDRVRQLRRRGELKQAYDLSTRVHEGWVEHSGREERWVLHMGFQIANILRAQGRYQEALDMDMDVLRRQEAVLDSPHDLHILMTSGGVAADLRGLGRYSEALERDRLNYERLFELFGEDHPRSLMAANNYAVCLRVLGQYADALRLDRKTMEMRNKILGSEHAYTRESTISHARDLLDCGDYAGAEHQLRRTYERCLANRQFGPSSPTTVNAGKALAGALRQLGRAQEAEELTRAVLAALPAEEGSASPNRLLLQLGLAGSLGAQGRTEEALELARRVLDDCRRFFHDQHPYTAACYANLAVLLYSANEAASSLAHAEQAARAFAEIFDDDHPFTLMCRVNVANAQAALGQRELARTTYEAVLDRIRYVLDDDLHPAPLVCAANLAVVLNELGETEAAERLREEVLGALTARLGADHPRASALREWSRSGWEFDPHPI</sequence>
<evidence type="ECO:0000259" key="3">
    <source>
        <dbReference type="Pfam" id="PF25000"/>
    </source>
</evidence>
<keyword evidence="1" id="KW-0175">Coiled coil</keyword>
<keyword evidence="5" id="KW-1185">Reference proteome</keyword>